<dbReference type="EMBL" id="JADQDO010000017">
    <property type="protein sequence ID" value="MBF9235627.1"/>
    <property type="molecule type" value="Genomic_DNA"/>
</dbReference>
<dbReference type="InterPro" id="IPR050678">
    <property type="entry name" value="DNA_Partitioning_ATPase"/>
</dbReference>
<dbReference type="PIRSF" id="PIRSF009320">
    <property type="entry name" value="Nuc_binding_HP_1000"/>
    <property type="match status" value="1"/>
</dbReference>
<gene>
    <name evidence="1" type="ORF">I2H38_19885</name>
</gene>
<dbReference type="Pfam" id="PF07015">
    <property type="entry name" value="VirC1"/>
    <property type="match status" value="1"/>
</dbReference>
<proteinExistence type="predicted"/>
<protein>
    <submittedName>
        <fullName evidence="1">ParA family protein</fullName>
    </submittedName>
</protein>
<keyword evidence="2" id="KW-1185">Reference proteome</keyword>
<accession>A0A931FRC9</accession>
<dbReference type="CDD" id="cd02042">
    <property type="entry name" value="ParAB_family"/>
    <property type="match status" value="1"/>
</dbReference>
<organism evidence="1 2">
    <name type="scientific">Microvirga alba</name>
    <dbReference type="NCBI Taxonomy" id="2791025"/>
    <lineage>
        <taxon>Bacteria</taxon>
        <taxon>Pseudomonadati</taxon>
        <taxon>Pseudomonadota</taxon>
        <taxon>Alphaproteobacteria</taxon>
        <taxon>Hyphomicrobiales</taxon>
        <taxon>Methylobacteriaceae</taxon>
        <taxon>Microvirga</taxon>
    </lineage>
</organism>
<dbReference type="Proteomes" id="UP000599312">
    <property type="component" value="Unassembled WGS sequence"/>
</dbReference>
<evidence type="ECO:0000313" key="1">
    <source>
        <dbReference type="EMBL" id="MBF9235627.1"/>
    </source>
</evidence>
<dbReference type="Gene3D" id="3.40.50.300">
    <property type="entry name" value="P-loop containing nucleotide triphosphate hydrolases"/>
    <property type="match status" value="1"/>
</dbReference>
<comment type="caution">
    <text evidence="1">The sequence shown here is derived from an EMBL/GenBank/DDBJ whole genome shotgun (WGS) entry which is preliminary data.</text>
</comment>
<evidence type="ECO:0000313" key="2">
    <source>
        <dbReference type="Proteomes" id="UP000599312"/>
    </source>
</evidence>
<dbReference type="InterPro" id="IPR027417">
    <property type="entry name" value="P-loop_NTPase"/>
</dbReference>
<dbReference type="InterPro" id="IPR009744">
    <property type="entry name" value="VirC1"/>
</dbReference>
<dbReference type="PANTHER" id="PTHR13696">
    <property type="entry name" value="P-LOOP CONTAINING NUCLEOSIDE TRIPHOSPHATE HYDROLASE"/>
    <property type="match status" value="1"/>
</dbReference>
<name>A0A931FRC9_9HYPH</name>
<dbReference type="RefSeq" id="WP_196273622.1">
    <property type="nucleotide sequence ID" value="NZ_JADQDO010000017.1"/>
</dbReference>
<dbReference type="PANTHER" id="PTHR13696:SF96">
    <property type="entry name" value="COBQ_COBB_MIND_PARA NUCLEOTIDE BINDING DOMAIN-CONTAINING PROTEIN"/>
    <property type="match status" value="1"/>
</dbReference>
<sequence length="239" mass="25601">MPVISMVSSKGGAGKTTAAVVLASVYADAGGSVALLDADPNQPIAAWARDPNLMPGEPWAQNPELPPTLRVIPNVTENNIIETIEEESGRNQFVLVDLEGSANIALSYAMGQSDVVVIPVQASQLDADEAAKTIKLVYRQKKTIRADIDCAVVWQRANAAILTQSAKAIQQQFEEANIPILETKLIEREAYKALFAFGTTLNGLEGKVAAPQLDKAKVNAAAFAKEVVERWKVNHGRAA</sequence>
<reference evidence="1" key="1">
    <citation type="submission" date="2020-11" db="EMBL/GenBank/DDBJ databases">
        <authorList>
            <person name="Kim M.K."/>
        </authorList>
    </citation>
    <scope>NUCLEOTIDE SEQUENCE</scope>
    <source>
        <strain evidence="1">BT350</strain>
    </source>
</reference>
<dbReference type="SUPFAM" id="SSF52540">
    <property type="entry name" value="P-loop containing nucleoside triphosphate hydrolases"/>
    <property type="match status" value="1"/>
</dbReference>
<dbReference type="AlphaFoldDB" id="A0A931FRC9"/>